<reference evidence="3" key="2">
    <citation type="journal article" date="2017" name="Front. Cell. Infect. Microbiol.">
        <title>Analysis of the Salivary Gland Transcriptome of Unfed and Partially Fed Amblyomma sculptum Ticks and Descriptive Proteome of the Saliva.</title>
        <authorList>
            <person name="Esteves E."/>
            <person name="Maruyama S.R."/>
            <person name="Kawahara R."/>
            <person name="Fujita A."/>
            <person name="Martins L.A."/>
            <person name="Righi A.A."/>
            <person name="Costa F.B."/>
            <person name="Palmisano G."/>
            <person name="Labruna M.B."/>
            <person name="Sa-Nunes A."/>
            <person name="Ribeiro J.M.C."/>
            <person name="Fogaca A.C."/>
        </authorList>
    </citation>
    <scope>NUCLEOTIDE SEQUENCE</scope>
</reference>
<accession>A0A1E1XM52</accession>
<feature type="non-terminal residue" evidence="3">
    <location>
        <position position="590"/>
    </location>
</feature>
<proteinExistence type="evidence at transcript level"/>
<protein>
    <submittedName>
        <fullName evidence="3">Uncharacterized protein</fullName>
    </submittedName>
</protein>
<name>A0A1E1XM52_AMBSC</name>
<organism evidence="3">
    <name type="scientific">Amblyomma sculptum</name>
    <name type="common">Tick</name>
    <dbReference type="NCBI Taxonomy" id="1581419"/>
    <lineage>
        <taxon>Eukaryota</taxon>
        <taxon>Metazoa</taxon>
        <taxon>Ecdysozoa</taxon>
        <taxon>Arthropoda</taxon>
        <taxon>Chelicerata</taxon>
        <taxon>Arachnida</taxon>
        <taxon>Acari</taxon>
        <taxon>Parasitiformes</taxon>
        <taxon>Ixodida</taxon>
        <taxon>Ixodoidea</taxon>
        <taxon>Ixodidae</taxon>
        <taxon>Amblyomminae</taxon>
        <taxon>Amblyomma</taxon>
    </lineage>
</organism>
<feature type="compositionally biased region" description="Basic and acidic residues" evidence="2">
    <location>
        <begin position="516"/>
        <end position="539"/>
    </location>
</feature>
<dbReference type="AlphaFoldDB" id="A0A1E1XM52"/>
<evidence type="ECO:0000256" key="2">
    <source>
        <dbReference type="SAM" id="MobiDB-lite"/>
    </source>
</evidence>
<reference evidence="3" key="1">
    <citation type="submission" date="2016-09" db="EMBL/GenBank/DDBJ databases">
        <authorList>
            <person name="Capua I."/>
            <person name="De Benedictis P."/>
            <person name="Joannis T."/>
            <person name="Lombin L.H."/>
            <person name="Cattoli G."/>
        </authorList>
    </citation>
    <scope>NUCLEOTIDE SEQUENCE</scope>
</reference>
<sequence>RRQNLTKASKVETKPSAATAKDKNSNNEAQGQLQRKLNLLTSENGRLKDKLQLAEQEKDSLKAMVKELEGQRISLLEKLEKMTELKRSVSLNELALSPVSRLIMPMLVPPPSSPFQTDGVQLPLESAHGDSFCLETRNCKEPPFDLASRLHPRDILAKTREQTSEPSVVVSATVVARLSLDSCLGSRSPMAASPVGACNKEDYSPALWCSDGTQKFEQKTTCPEEYPASRPALRQAAGQASKLVRFATHVQTSQSDSTVLSSLSKVAAVKNLVGDLKSDTVHNAHDAQHISKGASRQAAHQADLYVSNKGSSSTQKVCELPLKEMFTENNGSSEYSSKVAKVGLITKEILTNTSFKRPTSELQHFRVAVPNLAPPRSSDAGCENVQTQIVSTACVPTKVPEEVLPNIASTASKVSKMNLCLKDSSLLHIASNVACENGKKGTYEGEPSLPNLSSKFAKTTESSEGFEQDQCMSADIQVARNVQADRESCYRVEQAQYASSERVAKEADQPCWEQNEDPHDDRHKCSDTNVSKGEDHSEYESYEEPEQSPLVCGSEYAKDAVSSQLNLAQDQLCNKRGSEHEVMAGSVGPD</sequence>
<feature type="non-terminal residue" evidence="3">
    <location>
        <position position="1"/>
    </location>
</feature>
<dbReference type="EMBL" id="GFAA01003268">
    <property type="protein sequence ID" value="JAU00167.1"/>
    <property type="molecule type" value="mRNA"/>
</dbReference>
<evidence type="ECO:0000256" key="1">
    <source>
        <dbReference type="SAM" id="Coils"/>
    </source>
</evidence>
<feature type="region of interest" description="Disordered" evidence="2">
    <location>
        <begin position="501"/>
        <end position="551"/>
    </location>
</feature>
<feature type="coiled-coil region" evidence="1">
    <location>
        <begin position="37"/>
        <end position="85"/>
    </location>
</feature>
<feature type="region of interest" description="Disordered" evidence="2">
    <location>
        <begin position="1"/>
        <end position="33"/>
    </location>
</feature>
<evidence type="ECO:0000313" key="3">
    <source>
        <dbReference type="EMBL" id="JAU00167.1"/>
    </source>
</evidence>
<keyword evidence="1" id="KW-0175">Coiled coil</keyword>